<dbReference type="Proteomes" id="UP001465755">
    <property type="component" value="Unassembled WGS sequence"/>
</dbReference>
<dbReference type="EMBL" id="JALJOQ010000016">
    <property type="protein sequence ID" value="KAK9809753.1"/>
    <property type="molecule type" value="Genomic_DNA"/>
</dbReference>
<feature type="transmembrane region" description="Helical" evidence="2">
    <location>
        <begin position="53"/>
        <end position="72"/>
    </location>
</feature>
<sequence>MTALARGTRGAVVRRAAGRPAPPYLNNKPPKQVYPAPPTGKAKRFLPEVDWEIVLFYMVLAVSPFTFFAAFMPEHSSCQVTTPCTYR</sequence>
<keyword evidence="2" id="KW-1133">Transmembrane helix</keyword>
<proteinExistence type="predicted"/>
<keyword evidence="2" id="KW-0812">Transmembrane</keyword>
<evidence type="ECO:0000313" key="3">
    <source>
        <dbReference type="EMBL" id="KAK9809753.1"/>
    </source>
</evidence>
<keyword evidence="2" id="KW-0472">Membrane</keyword>
<name>A0AAW1PNU6_9CHLO</name>
<feature type="region of interest" description="Disordered" evidence="1">
    <location>
        <begin position="1"/>
        <end position="36"/>
    </location>
</feature>
<gene>
    <name evidence="3" type="ORF">WJX73_003170</name>
</gene>
<dbReference type="AlphaFoldDB" id="A0AAW1PNU6"/>
<accession>A0AAW1PNU6</accession>
<evidence type="ECO:0000313" key="4">
    <source>
        <dbReference type="Proteomes" id="UP001465755"/>
    </source>
</evidence>
<feature type="compositionally biased region" description="Low complexity" evidence="1">
    <location>
        <begin position="1"/>
        <end position="19"/>
    </location>
</feature>
<protein>
    <submittedName>
        <fullName evidence="3">Uncharacterized protein</fullName>
    </submittedName>
</protein>
<keyword evidence="4" id="KW-1185">Reference proteome</keyword>
<evidence type="ECO:0000256" key="2">
    <source>
        <dbReference type="SAM" id="Phobius"/>
    </source>
</evidence>
<organism evidence="3 4">
    <name type="scientific">Symbiochloris irregularis</name>
    <dbReference type="NCBI Taxonomy" id="706552"/>
    <lineage>
        <taxon>Eukaryota</taxon>
        <taxon>Viridiplantae</taxon>
        <taxon>Chlorophyta</taxon>
        <taxon>core chlorophytes</taxon>
        <taxon>Trebouxiophyceae</taxon>
        <taxon>Trebouxiales</taxon>
        <taxon>Trebouxiaceae</taxon>
        <taxon>Symbiochloris</taxon>
    </lineage>
</organism>
<reference evidence="3 4" key="1">
    <citation type="journal article" date="2024" name="Nat. Commun.">
        <title>Phylogenomics reveals the evolutionary origins of lichenization in chlorophyte algae.</title>
        <authorList>
            <person name="Puginier C."/>
            <person name="Libourel C."/>
            <person name="Otte J."/>
            <person name="Skaloud P."/>
            <person name="Haon M."/>
            <person name="Grisel S."/>
            <person name="Petersen M."/>
            <person name="Berrin J.G."/>
            <person name="Delaux P.M."/>
            <person name="Dal Grande F."/>
            <person name="Keller J."/>
        </authorList>
    </citation>
    <scope>NUCLEOTIDE SEQUENCE [LARGE SCALE GENOMIC DNA]</scope>
    <source>
        <strain evidence="3 4">SAG 2036</strain>
    </source>
</reference>
<evidence type="ECO:0000256" key="1">
    <source>
        <dbReference type="SAM" id="MobiDB-lite"/>
    </source>
</evidence>
<comment type="caution">
    <text evidence="3">The sequence shown here is derived from an EMBL/GenBank/DDBJ whole genome shotgun (WGS) entry which is preliminary data.</text>
</comment>